<dbReference type="InterPro" id="IPR036390">
    <property type="entry name" value="WH_DNA-bd_sf"/>
</dbReference>
<evidence type="ECO:0000256" key="3">
    <source>
        <dbReference type="ARBA" id="ARBA00023163"/>
    </source>
</evidence>
<dbReference type="InterPro" id="IPR036388">
    <property type="entry name" value="WH-like_DNA-bd_sf"/>
</dbReference>
<dbReference type="EMBL" id="QASN01000008">
    <property type="protein sequence ID" value="PTU75337.1"/>
    <property type="molecule type" value="Genomic_DNA"/>
</dbReference>
<dbReference type="Proteomes" id="UP000244064">
    <property type="component" value="Unassembled WGS sequence"/>
</dbReference>
<dbReference type="OrthoDB" id="6957498at2"/>
<dbReference type="SUPFAM" id="SSF46785">
    <property type="entry name" value="Winged helix' DNA-binding domain"/>
    <property type="match status" value="1"/>
</dbReference>
<evidence type="ECO:0000313" key="6">
    <source>
        <dbReference type="Proteomes" id="UP000244064"/>
    </source>
</evidence>
<dbReference type="InterPro" id="IPR011991">
    <property type="entry name" value="ArsR-like_HTH"/>
</dbReference>
<dbReference type="PANTHER" id="PTHR33154:SF33">
    <property type="entry name" value="TRANSCRIPTIONAL REPRESSOR SDPR"/>
    <property type="match status" value="1"/>
</dbReference>
<keyword evidence="6" id="KW-1185">Reference proteome</keyword>
<accession>A0A2T5PCC8</accession>
<keyword evidence="1" id="KW-0805">Transcription regulation</keyword>
<dbReference type="CDD" id="cd00090">
    <property type="entry name" value="HTH_ARSR"/>
    <property type="match status" value="1"/>
</dbReference>
<keyword evidence="3" id="KW-0804">Transcription</keyword>
<dbReference type="PROSITE" id="PS50987">
    <property type="entry name" value="HTH_ARSR_2"/>
    <property type="match status" value="1"/>
</dbReference>
<protein>
    <submittedName>
        <fullName evidence="5">Transcriptional regulator</fullName>
    </submittedName>
</protein>
<dbReference type="Gene3D" id="1.10.10.10">
    <property type="entry name" value="Winged helix-like DNA-binding domain superfamily/Winged helix DNA-binding domain"/>
    <property type="match status" value="1"/>
</dbReference>
<evidence type="ECO:0000256" key="2">
    <source>
        <dbReference type="ARBA" id="ARBA00023125"/>
    </source>
</evidence>
<dbReference type="GO" id="GO:0003700">
    <property type="term" value="F:DNA-binding transcription factor activity"/>
    <property type="evidence" value="ECO:0007669"/>
    <property type="project" value="InterPro"/>
</dbReference>
<reference evidence="5 6" key="1">
    <citation type="submission" date="2018-04" db="EMBL/GenBank/DDBJ databases">
        <title>Pseudomonas sp. nov., isolated from mangrove soil.</title>
        <authorList>
            <person name="Chen C."/>
        </authorList>
    </citation>
    <scope>NUCLEOTIDE SEQUENCE [LARGE SCALE GENOMIC DNA]</scope>
    <source>
        <strain evidence="5 6">TC-11</strain>
    </source>
</reference>
<feature type="domain" description="HTH arsR-type" evidence="4">
    <location>
        <begin position="8"/>
        <end position="103"/>
    </location>
</feature>
<sequence length="110" mass="12404">MLTREQAAAQSFDAFNATFIKALTEPARVALVRELLLRGRLDVGSLAEKMPQDRSVVARHLQVLERAGLLRASKEGRHTFYEIDGDGVLRQLEELTELFRKLAPVCCPKR</sequence>
<name>A0A2T5PCC8_9PSED</name>
<dbReference type="SMART" id="SM00418">
    <property type="entry name" value="HTH_ARSR"/>
    <property type="match status" value="1"/>
</dbReference>
<dbReference type="PANTHER" id="PTHR33154">
    <property type="entry name" value="TRANSCRIPTIONAL REGULATOR, ARSR FAMILY"/>
    <property type="match status" value="1"/>
</dbReference>
<dbReference type="InterPro" id="IPR001845">
    <property type="entry name" value="HTH_ArsR_DNA-bd_dom"/>
</dbReference>
<evidence type="ECO:0000313" key="5">
    <source>
        <dbReference type="EMBL" id="PTU75337.1"/>
    </source>
</evidence>
<dbReference type="PRINTS" id="PR00778">
    <property type="entry name" value="HTHARSR"/>
</dbReference>
<dbReference type="AlphaFoldDB" id="A0A2T5PCC8"/>
<gene>
    <name evidence="5" type="ORF">DBO85_05220</name>
</gene>
<evidence type="ECO:0000259" key="4">
    <source>
        <dbReference type="PROSITE" id="PS50987"/>
    </source>
</evidence>
<organism evidence="5 6">
    <name type="scientific">Pseudomonas mangrovi</name>
    <dbReference type="NCBI Taxonomy" id="2161748"/>
    <lineage>
        <taxon>Bacteria</taxon>
        <taxon>Pseudomonadati</taxon>
        <taxon>Pseudomonadota</taxon>
        <taxon>Gammaproteobacteria</taxon>
        <taxon>Pseudomonadales</taxon>
        <taxon>Pseudomonadaceae</taxon>
        <taxon>Pseudomonas</taxon>
    </lineage>
</organism>
<proteinExistence type="predicted"/>
<dbReference type="Pfam" id="PF01022">
    <property type="entry name" value="HTH_5"/>
    <property type="match status" value="1"/>
</dbReference>
<comment type="caution">
    <text evidence="5">The sequence shown here is derived from an EMBL/GenBank/DDBJ whole genome shotgun (WGS) entry which is preliminary data.</text>
</comment>
<dbReference type="NCBIfam" id="NF033788">
    <property type="entry name" value="HTH_metalloreg"/>
    <property type="match status" value="1"/>
</dbReference>
<keyword evidence="2" id="KW-0238">DNA-binding</keyword>
<dbReference type="GO" id="GO:0003677">
    <property type="term" value="F:DNA binding"/>
    <property type="evidence" value="ECO:0007669"/>
    <property type="project" value="UniProtKB-KW"/>
</dbReference>
<dbReference type="InterPro" id="IPR051081">
    <property type="entry name" value="HTH_MetalResp_TranReg"/>
</dbReference>
<evidence type="ECO:0000256" key="1">
    <source>
        <dbReference type="ARBA" id="ARBA00023015"/>
    </source>
</evidence>